<dbReference type="OMA" id="VNIFMPQ"/>
<dbReference type="STRING" id="4432.A0A1U8BPP1"/>
<protein>
    <submittedName>
        <fullName evidence="2">Uncharacterized protein LOC104613166</fullName>
    </submittedName>
</protein>
<gene>
    <name evidence="2" type="primary">LOC104613166</name>
</gene>
<dbReference type="PANTHER" id="PTHR37752">
    <property type="entry name" value="OS02G0610700 PROTEIN"/>
    <property type="match status" value="1"/>
</dbReference>
<dbReference type="PANTHER" id="PTHR37752:SF1">
    <property type="entry name" value="OS02G0610700 PROTEIN"/>
    <property type="match status" value="1"/>
</dbReference>
<sequence length="146" mass="16245">MAVLSPPLLLAPPPVQLQGLSHQNSSKLFFFGWGLRRNGDVKLITHRSRCQAFRILANSNASRGKGNSSNEIIMVDPLEAKRLAAKQMQEIKAKEKFKRRRQIEALNGAWAMIGLTAGLVIEGQTGNSILTQLAGYWHSIIGFFFR</sequence>
<dbReference type="eggNOG" id="KOG2942">
    <property type="taxonomic scope" value="Eukaryota"/>
</dbReference>
<dbReference type="Proteomes" id="UP000189703">
    <property type="component" value="Unplaced"/>
</dbReference>
<dbReference type="RefSeq" id="XP_010279183.1">
    <property type="nucleotide sequence ID" value="XM_010280881.2"/>
</dbReference>
<dbReference type="OrthoDB" id="1887732at2759"/>
<dbReference type="InterPro" id="IPR053091">
    <property type="entry name" value="PSII_Assembly/Photoprotect-Rel"/>
</dbReference>
<keyword evidence="1" id="KW-1185">Reference proteome</keyword>
<dbReference type="FunCoup" id="A0A1U8BPP1">
    <property type="interactions" value="1231"/>
</dbReference>
<name>A0A1U8BPP1_NELNU</name>
<dbReference type="SUPFAM" id="SSF103511">
    <property type="entry name" value="Chlorophyll a-b binding protein"/>
    <property type="match status" value="1"/>
</dbReference>
<dbReference type="AlphaFoldDB" id="A0A1U8BPP1"/>
<organism evidence="1 2">
    <name type="scientific">Nelumbo nucifera</name>
    <name type="common">Sacred lotus</name>
    <dbReference type="NCBI Taxonomy" id="4432"/>
    <lineage>
        <taxon>Eukaryota</taxon>
        <taxon>Viridiplantae</taxon>
        <taxon>Streptophyta</taxon>
        <taxon>Embryophyta</taxon>
        <taxon>Tracheophyta</taxon>
        <taxon>Spermatophyta</taxon>
        <taxon>Magnoliopsida</taxon>
        <taxon>Proteales</taxon>
        <taxon>Nelumbonaceae</taxon>
        <taxon>Nelumbo</taxon>
    </lineage>
</organism>
<reference evidence="2" key="1">
    <citation type="submission" date="2025-08" db="UniProtKB">
        <authorList>
            <consortium name="RefSeq"/>
        </authorList>
    </citation>
    <scope>IDENTIFICATION</scope>
</reference>
<evidence type="ECO:0000313" key="2">
    <source>
        <dbReference type="RefSeq" id="XP_010279183.1"/>
    </source>
</evidence>
<proteinExistence type="predicted"/>
<evidence type="ECO:0000313" key="1">
    <source>
        <dbReference type="Proteomes" id="UP000189703"/>
    </source>
</evidence>
<dbReference type="GeneID" id="104613166"/>
<accession>A0A1U8BPP1</accession>
<dbReference type="KEGG" id="nnu:104613166"/>